<evidence type="ECO:0000313" key="1">
    <source>
        <dbReference type="EMBL" id="QHU01569.1"/>
    </source>
</evidence>
<protein>
    <submittedName>
        <fullName evidence="1">Uncharacterized protein</fullName>
    </submittedName>
</protein>
<organism evidence="1">
    <name type="scientific">viral metagenome</name>
    <dbReference type="NCBI Taxonomy" id="1070528"/>
    <lineage>
        <taxon>unclassified sequences</taxon>
        <taxon>metagenomes</taxon>
        <taxon>organismal metagenomes</taxon>
    </lineage>
</organism>
<name>A0A6C0J7D4_9ZZZZ</name>
<reference evidence="1" key="1">
    <citation type="journal article" date="2020" name="Nature">
        <title>Giant virus diversity and host interactions through global metagenomics.</title>
        <authorList>
            <person name="Schulz F."/>
            <person name="Roux S."/>
            <person name="Paez-Espino D."/>
            <person name="Jungbluth S."/>
            <person name="Walsh D.A."/>
            <person name="Denef V.J."/>
            <person name="McMahon K.D."/>
            <person name="Konstantinidis K.T."/>
            <person name="Eloe-Fadrosh E.A."/>
            <person name="Kyrpides N.C."/>
            <person name="Woyke T."/>
        </authorList>
    </citation>
    <scope>NUCLEOTIDE SEQUENCE</scope>
    <source>
        <strain evidence="1">GVMAG-M-3300025874-2</strain>
    </source>
</reference>
<proteinExistence type="predicted"/>
<sequence length="90" mass="10026">MNISNEALNSIAVAIEAYNRPKNRIINMCVLGGSCTRDILALLRLDANYWKQRGSSYTFNDIKLDYTAIAGRIGYSVPSDAAFYNFVAQL</sequence>
<accession>A0A6C0J7D4</accession>
<dbReference type="EMBL" id="MN740346">
    <property type="protein sequence ID" value="QHU01569.1"/>
    <property type="molecule type" value="Genomic_DNA"/>
</dbReference>
<dbReference type="AlphaFoldDB" id="A0A6C0J7D4"/>